<feature type="transmembrane region" description="Helical" evidence="6">
    <location>
        <begin position="523"/>
        <end position="544"/>
    </location>
</feature>
<keyword evidence="4 6" id="KW-1133">Transmembrane helix</keyword>
<comment type="similarity">
    <text evidence="2">Belongs to the multi antimicrobial extrusion (MATE) (TC 2.A.66.1) family.</text>
</comment>
<feature type="transmembrane region" description="Helical" evidence="6">
    <location>
        <begin position="497"/>
        <end position="517"/>
    </location>
</feature>
<evidence type="ECO:0000256" key="4">
    <source>
        <dbReference type="ARBA" id="ARBA00022989"/>
    </source>
</evidence>
<gene>
    <name evidence="7" type="ORF">Cboi02_000274800</name>
</gene>
<evidence type="ECO:0000313" key="8">
    <source>
        <dbReference type="Proteomes" id="UP001165120"/>
    </source>
</evidence>
<dbReference type="EMBL" id="BSXN01000858">
    <property type="protein sequence ID" value="GME70158.1"/>
    <property type="molecule type" value="Genomic_DNA"/>
</dbReference>
<name>A0A9W6T082_CANBO</name>
<feature type="transmembrane region" description="Helical" evidence="6">
    <location>
        <begin position="296"/>
        <end position="319"/>
    </location>
</feature>
<dbReference type="AlphaFoldDB" id="A0A9W6T082"/>
<sequence>MDIKDDQSEFVYHEGAAFSSTSQRRGSLLSGPNISQNFIPPTNPRNINYYSSTDNNDDAATVTSTADYSMSIVEQYIQSRRASLASRKDIVSLNPTEYSHLDSQLGAIETSFATEFFTLLKYSVPLVITFLLQFSLTVASVFSVGRLGKSELAAVSLASMTANISAYGIIQGISTCLDTLCPQAYGRGDYRSVGLQFFRCTILLLIIYIPIYIFWVFFSEQLLTSIIQDQPVVCELASKYLGVLVYGIPGFILFENLKHYLQAQGIFHASTYVLVFCAPLNILLNFQLVWNETFGLGFIGAPTAVVITNWCMGILLLLYTIFVRGYECWCGFTSDVLIIKNYNRMIKLAFPGLLMVEAEWLAFEIITFGASRFGTLVLAAQSVISTTCVLMYQIPFAISIAASTRVAWFIGSASKDASILTTKVSLIMSLLIGVINGVLLATYRETIASLFSNDPEVIKLAGQVLILGAIYQVNDSVGCITGGILRGQGRQYIGGWLNLLSYYCLALPVAFLCAFHFNMNLFGLWIGMVIALFFISTIQTVVILTSDWDEIIKQSIQDAINEQSTGNGNILSHQPSIDHNFLSPSISCVSIE</sequence>
<feature type="transmembrane region" description="Helical" evidence="6">
    <location>
        <begin position="124"/>
        <end position="144"/>
    </location>
</feature>
<feature type="transmembrane region" description="Helical" evidence="6">
    <location>
        <begin position="197"/>
        <end position="217"/>
    </location>
</feature>
<evidence type="ECO:0000256" key="3">
    <source>
        <dbReference type="ARBA" id="ARBA00022692"/>
    </source>
</evidence>
<dbReference type="GO" id="GO:0015297">
    <property type="term" value="F:antiporter activity"/>
    <property type="evidence" value="ECO:0007669"/>
    <property type="project" value="InterPro"/>
</dbReference>
<evidence type="ECO:0000313" key="7">
    <source>
        <dbReference type="EMBL" id="GME70158.1"/>
    </source>
</evidence>
<evidence type="ECO:0000256" key="1">
    <source>
        <dbReference type="ARBA" id="ARBA00004141"/>
    </source>
</evidence>
<evidence type="ECO:0000256" key="6">
    <source>
        <dbReference type="SAM" id="Phobius"/>
    </source>
</evidence>
<comment type="subcellular location">
    <subcellularLocation>
        <location evidence="1">Membrane</location>
        <topology evidence="1">Multi-pass membrane protein</topology>
    </subcellularLocation>
</comment>
<dbReference type="GO" id="GO:0042910">
    <property type="term" value="F:xenobiotic transmembrane transporter activity"/>
    <property type="evidence" value="ECO:0007669"/>
    <property type="project" value="InterPro"/>
</dbReference>
<keyword evidence="8" id="KW-1185">Reference proteome</keyword>
<keyword evidence="3 6" id="KW-0812">Transmembrane</keyword>
<feature type="transmembrane region" description="Helical" evidence="6">
    <location>
        <begin position="266"/>
        <end position="290"/>
    </location>
</feature>
<dbReference type="GO" id="GO:1990961">
    <property type="term" value="P:xenobiotic detoxification by transmembrane export across the plasma membrane"/>
    <property type="evidence" value="ECO:0007669"/>
    <property type="project" value="InterPro"/>
</dbReference>
<evidence type="ECO:0000256" key="5">
    <source>
        <dbReference type="ARBA" id="ARBA00023136"/>
    </source>
</evidence>
<feature type="transmembrane region" description="Helical" evidence="6">
    <location>
        <begin position="348"/>
        <end position="370"/>
    </location>
</feature>
<dbReference type="GO" id="GO:0016020">
    <property type="term" value="C:membrane"/>
    <property type="evidence" value="ECO:0007669"/>
    <property type="project" value="UniProtKB-SubCell"/>
</dbReference>
<accession>A0A9W6T082</accession>
<evidence type="ECO:0000256" key="2">
    <source>
        <dbReference type="ARBA" id="ARBA00010199"/>
    </source>
</evidence>
<dbReference type="Pfam" id="PF01554">
    <property type="entry name" value="MatE"/>
    <property type="match status" value="2"/>
</dbReference>
<keyword evidence="5 6" id="KW-0472">Membrane</keyword>
<organism evidence="7 8">
    <name type="scientific">Candida boidinii</name>
    <name type="common">Yeast</name>
    <dbReference type="NCBI Taxonomy" id="5477"/>
    <lineage>
        <taxon>Eukaryota</taxon>
        <taxon>Fungi</taxon>
        <taxon>Dikarya</taxon>
        <taxon>Ascomycota</taxon>
        <taxon>Saccharomycotina</taxon>
        <taxon>Pichiomycetes</taxon>
        <taxon>Pichiales</taxon>
        <taxon>Pichiaceae</taxon>
        <taxon>Ogataea</taxon>
        <taxon>Ogataea/Candida clade</taxon>
    </lineage>
</organism>
<dbReference type="InterPro" id="IPR045069">
    <property type="entry name" value="MATE_euk"/>
</dbReference>
<comment type="caution">
    <text evidence="7">The sequence shown here is derived from an EMBL/GenBank/DDBJ whole genome shotgun (WGS) entry which is preliminary data.</text>
</comment>
<dbReference type="InterPro" id="IPR002528">
    <property type="entry name" value="MATE_fam"/>
</dbReference>
<dbReference type="CDD" id="cd13132">
    <property type="entry name" value="MATE_eukaryotic"/>
    <property type="match status" value="1"/>
</dbReference>
<protein>
    <submittedName>
        <fullName evidence="7">Unnamed protein product</fullName>
    </submittedName>
</protein>
<dbReference type="Proteomes" id="UP001165120">
    <property type="component" value="Unassembled WGS sequence"/>
</dbReference>
<dbReference type="NCBIfam" id="TIGR00797">
    <property type="entry name" value="matE"/>
    <property type="match status" value="1"/>
</dbReference>
<feature type="transmembrane region" description="Helical" evidence="6">
    <location>
        <begin position="390"/>
        <end position="412"/>
    </location>
</feature>
<feature type="transmembrane region" description="Helical" evidence="6">
    <location>
        <begin position="237"/>
        <end position="254"/>
    </location>
</feature>
<dbReference type="PANTHER" id="PTHR11206">
    <property type="entry name" value="MULTIDRUG RESISTANCE PROTEIN"/>
    <property type="match status" value="1"/>
</dbReference>
<reference evidence="7" key="1">
    <citation type="submission" date="2023-04" db="EMBL/GenBank/DDBJ databases">
        <title>Candida boidinii NBRC 10035.</title>
        <authorList>
            <person name="Ichikawa N."/>
            <person name="Sato H."/>
            <person name="Tonouchi N."/>
        </authorList>
    </citation>
    <scope>NUCLEOTIDE SEQUENCE</scope>
    <source>
        <strain evidence="7">NBRC 10035</strain>
    </source>
</reference>
<feature type="transmembrane region" description="Helical" evidence="6">
    <location>
        <begin position="424"/>
        <end position="443"/>
    </location>
</feature>
<proteinExistence type="inferred from homology"/>